<feature type="transmembrane region" description="Helical" evidence="1">
    <location>
        <begin position="58"/>
        <end position="82"/>
    </location>
</feature>
<feature type="transmembrane region" description="Helical" evidence="1">
    <location>
        <begin position="121"/>
        <end position="143"/>
    </location>
</feature>
<feature type="transmembrane region" description="Helical" evidence="1">
    <location>
        <begin position="88"/>
        <end position="109"/>
    </location>
</feature>
<feature type="transmembrane region" description="Helical" evidence="1">
    <location>
        <begin position="318"/>
        <end position="337"/>
    </location>
</feature>
<feature type="transmembrane region" description="Helical" evidence="1">
    <location>
        <begin position="186"/>
        <end position="209"/>
    </location>
</feature>
<dbReference type="Pfam" id="PF05684">
    <property type="entry name" value="DUF819"/>
    <property type="match status" value="1"/>
</dbReference>
<feature type="transmembrane region" description="Helical" evidence="1">
    <location>
        <begin position="246"/>
        <end position="267"/>
    </location>
</feature>
<accession>A0A1C3H3V5</accession>
<proteinExistence type="predicted"/>
<feature type="transmembrane region" description="Helical" evidence="1">
    <location>
        <begin position="399"/>
        <end position="421"/>
    </location>
</feature>
<feature type="transmembrane region" description="Helical" evidence="1">
    <location>
        <begin position="343"/>
        <end position="365"/>
    </location>
</feature>
<dbReference type="AlphaFoldDB" id="A0A1C3H3V5"/>
<organism evidence="2 3">
    <name type="scientific">Cardiobacterium hominis</name>
    <dbReference type="NCBI Taxonomy" id="2718"/>
    <lineage>
        <taxon>Bacteria</taxon>
        <taxon>Pseudomonadati</taxon>
        <taxon>Pseudomonadota</taxon>
        <taxon>Gammaproteobacteria</taxon>
        <taxon>Cardiobacteriales</taxon>
        <taxon>Cardiobacteriaceae</taxon>
        <taxon>Cardiobacterium</taxon>
    </lineage>
</organism>
<reference evidence="3" key="1">
    <citation type="submission" date="2016-04" db="EMBL/GenBank/DDBJ databases">
        <authorList>
            <person name="Tagini F."/>
        </authorList>
    </citation>
    <scope>NUCLEOTIDE SEQUENCE [LARGE SCALE GENOMIC DNA]</scope>
    <source>
        <strain evidence="3">CHUV0807</strain>
    </source>
</reference>
<feature type="transmembrane region" description="Helical" evidence="1">
    <location>
        <begin position="26"/>
        <end position="46"/>
    </location>
</feature>
<dbReference type="Proteomes" id="UP000190837">
    <property type="component" value="Unassembled WGS sequence"/>
</dbReference>
<keyword evidence="1" id="KW-1133">Transmembrane helix</keyword>
<protein>
    <submittedName>
        <fullName evidence="2">DUF819 domain-containing protein</fullName>
    </submittedName>
</protein>
<sequence>MYETFIVLDSAQQVLAKMPAPPPTPLITGDAVSFGVLMGVLGLIFYTSSRKSGFWAKFYSHIPALLLCYFVPGLLSTFHIIGEESASHIYHIASRYLLPAALFLLTLSIDIQKIIGLGWKALAMFFAATIGVILGGPFAVWLFHMINPEWVAGDLWKGFSTVAGSWIGGGANQTAMKELYHVNDTLFGTMVVVDVIVAEFWMIGLLFMAKKAESVDRWLKADTSAIDTLKHTVEKYARENERIPSLADLMIILGIAFAVVGASHFFGDHIAAWFKQFPWAKSYSLNSAFLWLVMLATVFGILFSFTRARELEHAGGSRLGSVFIYILVGSIGMQMELDKIFDNFGVIMVGVVWMLFHIAFIFIVAKIIRAPSFFLAVGSKANIGGAASAPVVAAAFHPSLAPVGVLLAILGYAIGTAGGYLTGEMMRLIVGG</sequence>
<evidence type="ECO:0000256" key="1">
    <source>
        <dbReference type="SAM" id="Phobius"/>
    </source>
</evidence>
<feature type="transmembrane region" description="Helical" evidence="1">
    <location>
        <begin position="372"/>
        <end position="393"/>
    </location>
</feature>
<keyword evidence="1" id="KW-0472">Membrane</keyword>
<dbReference type="InterPro" id="IPR008537">
    <property type="entry name" value="DUF819"/>
</dbReference>
<feature type="transmembrane region" description="Helical" evidence="1">
    <location>
        <begin position="287"/>
        <end position="306"/>
    </location>
</feature>
<gene>
    <name evidence="2" type="ORF">CHUV0807_1052</name>
</gene>
<keyword evidence="1" id="KW-0812">Transmembrane</keyword>
<dbReference type="PANTHER" id="PTHR34289">
    <property type="entry name" value="PROTEIN, PUTATIVE (DUF819)-RELATED"/>
    <property type="match status" value="1"/>
</dbReference>
<evidence type="ECO:0000313" key="2">
    <source>
        <dbReference type="EMBL" id="SAM62852.1"/>
    </source>
</evidence>
<dbReference type="RefSeq" id="WP_218669922.1">
    <property type="nucleotide sequence ID" value="NZ_FKLO01000041.1"/>
</dbReference>
<name>A0A1C3H3V5_9GAMM</name>
<dbReference type="PANTHER" id="PTHR34289:SF8">
    <property type="entry name" value="DUF819 DOMAIN-CONTAINING PROTEIN"/>
    <property type="match status" value="1"/>
</dbReference>
<evidence type="ECO:0000313" key="3">
    <source>
        <dbReference type="Proteomes" id="UP000190837"/>
    </source>
</evidence>
<dbReference type="EMBL" id="FKLO01000041">
    <property type="protein sequence ID" value="SAM62852.1"/>
    <property type="molecule type" value="Genomic_DNA"/>
</dbReference>